<dbReference type="KEGG" id="dci:103517432"/>
<organism evidence="2 3">
    <name type="scientific">Diaphorina citri</name>
    <name type="common">Asian citrus psyllid</name>
    <dbReference type="NCBI Taxonomy" id="121845"/>
    <lineage>
        <taxon>Eukaryota</taxon>
        <taxon>Metazoa</taxon>
        <taxon>Ecdysozoa</taxon>
        <taxon>Arthropoda</taxon>
        <taxon>Hexapoda</taxon>
        <taxon>Insecta</taxon>
        <taxon>Pterygota</taxon>
        <taxon>Neoptera</taxon>
        <taxon>Paraneoptera</taxon>
        <taxon>Hemiptera</taxon>
        <taxon>Sternorrhyncha</taxon>
        <taxon>Psylloidea</taxon>
        <taxon>Psyllidae</taxon>
        <taxon>Diaphorininae</taxon>
        <taxon>Diaphorina</taxon>
    </lineage>
</organism>
<dbReference type="PaxDb" id="121845-A0A3Q0JEA8"/>
<dbReference type="Proteomes" id="UP000079169">
    <property type="component" value="Unplaced"/>
</dbReference>
<feature type="region of interest" description="Disordered" evidence="1">
    <location>
        <begin position="46"/>
        <end position="65"/>
    </location>
</feature>
<feature type="compositionally biased region" description="Basic and acidic residues" evidence="1">
    <location>
        <begin position="219"/>
        <end position="230"/>
    </location>
</feature>
<proteinExistence type="predicted"/>
<evidence type="ECO:0000313" key="2">
    <source>
        <dbReference type="Proteomes" id="UP000079169"/>
    </source>
</evidence>
<accession>A0A3Q0JEA8</accession>
<dbReference type="GeneID" id="103517432"/>
<dbReference type="RefSeq" id="XP_026685338.1">
    <property type="nucleotide sequence ID" value="XM_026829537.1"/>
</dbReference>
<name>A0A3Q0JEA8_DIACI</name>
<protein>
    <submittedName>
        <fullName evidence="3">GATA zinc finger domain-containing protein 14-like</fullName>
    </submittedName>
</protein>
<feature type="region of interest" description="Disordered" evidence="1">
    <location>
        <begin position="219"/>
        <end position="242"/>
    </location>
</feature>
<evidence type="ECO:0000313" key="3">
    <source>
        <dbReference type="RefSeq" id="XP_026685338.1"/>
    </source>
</evidence>
<evidence type="ECO:0000256" key="1">
    <source>
        <dbReference type="SAM" id="MobiDB-lite"/>
    </source>
</evidence>
<reference evidence="3" key="1">
    <citation type="submission" date="2025-08" db="UniProtKB">
        <authorList>
            <consortium name="RefSeq"/>
        </authorList>
    </citation>
    <scope>IDENTIFICATION</scope>
</reference>
<keyword evidence="2" id="KW-1185">Reference proteome</keyword>
<gene>
    <name evidence="3" type="primary">LOC103517432</name>
</gene>
<dbReference type="AlphaFoldDB" id="A0A3Q0JEA8"/>
<sequence>MIYEENGHGRTLCGDPNKIGLEHGFDRLGDRNDTYSELNRKLGLCSEEDDSNKGKAHSNVDPNDADAKENRTIIRTNNANENSSNTDRHGERVGRLYIVDETGHSLNKTSDAENRRNHNLTNDKEFNGVQVNTHPTGTNNDYQYQRPGQNHPYSTSKISIEFMDKNYPLNDTHVKSNGNESDYQKPETNNNELYRIEKAIFNELHEECINKLDKTQDQRITEDKGMEKGSGRSSGCNTDENEECDEYGANQYDEFVRSKQSLDRIYDRYFQEPDDETGGQKDKHRLYNKKDILKNKFKNEKYVDIDNDNEIPLSKNVEKLNNNFKEFWKIKSCKRNSESASKVEKSQSETNFNDYERKMIGNSRVFSTLDDRKFNENTRMSKYELDDKLEKEKLQKAFLNHSRSKPIPPKKPARLSLQRAASLQSVNSIASVMTHNSDSQTKKPIKRNYKGDTTYMTVSLQNAGNERWC</sequence>